<evidence type="ECO:0000256" key="3">
    <source>
        <dbReference type="ARBA" id="ARBA00022729"/>
    </source>
</evidence>
<proteinExistence type="inferred from homology"/>
<gene>
    <name evidence="6" type="ORF">H359_0218</name>
</gene>
<comment type="similarity">
    <text evidence="1">Belongs to the bacterial solute-binding protein 5 family.</text>
</comment>
<evidence type="ECO:0000256" key="2">
    <source>
        <dbReference type="ARBA" id="ARBA00022448"/>
    </source>
</evidence>
<dbReference type="InterPro" id="IPR039424">
    <property type="entry name" value="SBP_5"/>
</dbReference>
<comment type="caution">
    <text evidence="6">The sequence shown here is derived from an EMBL/GenBank/DDBJ whole genome shotgun (WGS) entry which is preliminary data.</text>
</comment>
<keyword evidence="3" id="KW-0732">Signal</keyword>
<dbReference type="PANTHER" id="PTHR30290:SF9">
    <property type="entry name" value="OLIGOPEPTIDE-BINDING PROTEIN APPA"/>
    <property type="match status" value="1"/>
</dbReference>
<evidence type="ECO:0000313" key="6">
    <source>
        <dbReference type="EMBL" id="EQM63162.1"/>
    </source>
</evidence>
<dbReference type="PANTHER" id="PTHR30290">
    <property type="entry name" value="PERIPLASMIC BINDING COMPONENT OF ABC TRANSPORTER"/>
    <property type="match status" value="1"/>
</dbReference>
<keyword evidence="7" id="KW-1185">Reference proteome</keyword>
<dbReference type="Proteomes" id="UP000016064">
    <property type="component" value="Unassembled WGS sequence"/>
</dbReference>
<dbReference type="Pfam" id="PF00496">
    <property type="entry name" value="SBP_bac_5"/>
    <property type="match status" value="1"/>
</dbReference>
<evidence type="ECO:0000313" key="7">
    <source>
        <dbReference type="Proteomes" id="UP000016064"/>
    </source>
</evidence>
<reference evidence="6 7" key="1">
    <citation type="submission" date="2013-07" db="EMBL/GenBank/DDBJ databases">
        <title>Isolation of a new Chlamydia species from the feral Sacred Ibis (Threskiornis aethiopicus): Chlamydia ibidis.</title>
        <authorList>
            <person name="Vorimore F."/>
            <person name="Hsia R.-C."/>
            <person name="Huot-Creasy H."/>
            <person name="Bastian S."/>
            <person name="Deruyter L."/>
            <person name="Passet A."/>
            <person name="Sachse K."/>
            <person name="Bavoil P."/>
            <person name="Myers G."/>
            <person name="Laroucau K."/>
        </authorList>
    </citation>
    <scope>NUCLEOTIDE SEQUENCE [LARGE SCALE GENOMIC DNA]</scope>
    <source>
        <strain evidence="6 7">10-1398/6</strain>
    </source>
</reference>
<keyword evidence="4" id="KW-0175">Coiled coil</keyword>
<dbReference type="Gene3D" id="3.10.105.10">
    <property type="entry name" value="Dipeptide-binding Protein, Domain 3"/>
    <property type="match status" value="1"/>
</dbReference>
<feature type="coiled-coil region" evidence="4">
    <location>
        <begin position="26"/>
        <end position="53"/>
    </location>
</feature>
<keyword evidence="2" id="KW-0813">Transport</keyword>
<dbReference type="InterPro" id="IPR000914">
    <property type="entry name" value="SBP_5_dom"/>
</dbReference>
<dbReference type="SUPFAM" id="SSF53850">
    <property type="entry name" value="Periplasmic binding protein-like II"/>
    <property type="match status" value="1"/>
</dbReference>
<name>A0ABP2XF95_9CHLA</name>
<evidence type="ECO:0000256" key="4">
    <source>
        <dbReference type="SAM" id="Coils"/>
    </source>
</evidence>
<evidence type="ECO:0000259" key="5">
    <source>
        <dbReference type="Pfam" id="PF00496"/>
    </source>
</evidence>
<dbReference type="EMBL" id="APJW01000001">
    <property type="protein sequence ID" value="EQM63162.1"/>
    <property type="molecule type" value="Genomic_DNA"/>
</dbReference>
<evidence type="ECO:0000256" key="1">
    <source>
        <dbReference type="ARBA" id="ARBA00005695"/>
    </source>
</evidence>
<accession>A0ABP2XF95</accession>
<dbReference type="Gene3D" id="3.40.190.10">
    <property type="entry name" value="Periplasmic binding protein-like II"/>
    <property type="match status" value="1"/>
</dbReference>
<sequence>MSKKYIVDRILKVVVVASLILLYWSSDLLERDIKSLKESIRDVQEDIQEVLRVVKRNNSLHLSSISQLPSSRPDVGSNQDHDYPNLLSTDPYIKNTLPRLLGEGFVPKGILRTAHVGKPDNLSPFNGYAHIRRLYDLCVPGLAEPHTGKYEDFSPGLALRIEERTVNDGSGDKEFHVYLRPDVYWVGIDPTLFPKHVELSEEFLCPHLVTAHDFKFFYDAVMNPYIAEMRAVALRSCFEDIVSFTVENDLKFVVRWRAHTVVNSSGQEEKKVLYAAFMNTLDLQPLPRFVYQYFPNGEKIIKDDSDPDVYRTDSVWAQNFSSHWAMNYLVSCGPFYFAGMDNEKIIFVRNPDYYDPHAALVERHCIYIKDSVDSLFQDFKAGKIDIAQLPASHVDNLAGFMKSSAYKKMASRGEAICELIAPDRSYAYIGWNCHSVFFENRDVRRAMNMIIDRERIIEQCLNGRACTISGPFSPHSPSYNREIEGWHYSPEEAAQILDEAGWIDRDGDGIREKIIDGTVIPFRFRLCYYVKSIVSRTICEYIATVCREVGVECNLLGLDTADLSQAFEEKSFDAMLTGWCLGSPPEDPRALWHSDGAKEKGSANLVGFHNDHADRIIEELSYEYDTKKRLELYHRFHELIHEEAPYAFLFSRNYSLVYRDYIKNIFVPRERTDLIPGAQDETVNYARIWLDKKEAECSDIS</sequence>
<protein>
    <submittedName>
        <fullName evidence="6">Bacterial extracellular solute-binding s, 5 Middle family protein</fullName>
    </submittedName>
</protein>
<organism evidence="6 7">
    <name type="scientific">Chlamydia ibidis 10-1398/6</name>
    <dbReference type="NCBI Taxonomy" id="1046581"/>
    <lineage>
        <taxon>Bacteria</taxon>
        <taxon>Pseudomonadati</taxon>
        <taxon>Chlamydiota</taxon>
        <taxon>Chlamydiia</taxon>
        <taxon>Chlamydiales</taxon>
        <taxon>Chlamydiaceae</taxon>
        <taxon>Chlamydia/Chlamydophila group</taxon>
        <taxon>Chlamydia</taxon>
    </lineage>
</organism>
<feature type="domain" description="Solute-binding protein family 5" evidence="5">
    <location>
        <begin position="173"/>
        <end position="594"/>
    </location>
</feature>